<feature type="transmembrane region" description="Helical" evidence="2">
    <location>
        <begin position="311"/>
        <end position="331"/>
    </location>
</feature>
<keyword evidence="2" id="KW-1133">Transmembrane helix</keyword>
<feature type="region of interest" description="Disordered" evidence="1">
    <location>
        <begin position="1"/>
        <end position="26"/>
    </location>
</feature>
<feature type="transmembrane region" description="Helical" evidence="2">
    <location>
        <begin position="343"/>
        <end position="365"/>
    </location>
</feature>
<evidence type="ECO:0000256" key="2">
    <source>
        <dbReference type="SAM" id="Phobius"/>
    </source>
</evidence>
<proteinExistence type="predicted"/>
<feature type="transmembrane region" description="Helical" evidence="2">
    <location>
        <begin position="175"/>
        <end position="196"/>
    </location>
</feature>
<dbReference type="PANTHER" id="PTHR11328:SF24">
    <property type="entry name" value="MAJOR FACILITATOR SUPERFAMILY (MFS) PROFILE DOMAIN-CONTAINING PROTEIN"/>
    <property type="match status" value="1"/>
</dbReference>
<name>A0ABU8ZNF7_9BIFI</name>
<feature type="transmembrane region" description="Helical" evidence="2">
    <location>
        <begin position="133"/>
        <end position="155"/>
    </location>
</feature>
<feature type="transmembrane region" description="Helical" evidence="2">
    <location>
        <begin position="282"/>
        <end position="305"/>
    </location>
</feature>
<reference evidence="3 4" key="1">
    <citation type="submission" date="2024-02" db="EMBL/GenBank/DDBJ databases">
        <title>Bifidobacterium honeyensis sp. nov., isolated from the comb honey.</title>
        <authorList>
            <person name="Liu W."/>
            <person name="Li Y."/>
        </authorList>
    </citation>
    <scope>NUCLEOTIDE SEQUENCE [LARGE SCALE GENOMIC DNA]</scope>
    <source>
        <strain evidence="3 4">IMAU50988</strain>
    </source>
</reference>
<gene>
    <name evidence="3" type="ORF">V8P97_04565</name>
</gene>
<feature type="transmembrane region" description="Helical" evidence="2">
    <location>
        <begin position="458"/>
        <end position="479"/>
    </location>
</feature>
<dbReference type="EMBL" id="JBANBB010000001">
    <property type="protein sequence ID" value="MEK0306734.1"/>
    <property type="molecule type" value="Genomic_DNA"/>
</dbReference>
<keyword evidence="4" id="KW-1185">Reference proteome</keyword>
<protein>
    <submittedName>
        <fullName evidence="3">MFS transporter</fullName>
    </submittedName>
</protein>
<dbReference type="SUPFAM" id="SSF103473">
    <property type="entry name" value="MFS general substrate transporter"/>
    <property type="match status" value="1"/>
</dbReference>
<dbReference type="Gene3D" id="1.20.1250.20">
    <property type="entry name" value="MFS general substrate transporter like domains"/>
    <property type="match status" value="2"/>
</dbReference>
<evidence type="ECO:0000313" key="3">
    <source>
        <dbReference type="EMBL" id="MEK0306734.1"/>
    </source>
</evidence>
<feature type="transmembrane region" description="Helical" evidence="2">
    <location>
        <begin position="202"/>
        <end position="223"/>
    </location>
</feature>
<accession>A0ABU8ZNF7</accession>
<dbReference type="InterPro" id="IPR036259">
    <property type="entry name" value="MFS_trans_sf"/>
</dbReference>
<dbReference type="Pfam" id="PF13347">
    <property type="entry name" value="MFS_2"/>
    <property type="match status" value="1"/>
</dbReference>
<feature type="transmembrane region" description="Helical" evidence="2">
    <location>
        <begin position="74"/>
        <end position="97"/>
    </location>
</feature>
<comment type="caution">
    <text evidence="3">The sequence shown here is derived from an EMBL/GenBank/DDBJ whole genome shotgun (WGS) entry which is preliminary data.</text>
</comment>
<feature type="transmembrane region" description="Helical" evidence="2">
    <location>
        <begin position="109"/>
        <end position="127"/>
    </location>
</feature>
<dbReference type="RefSeq" id="WP_340469285.1">
    <property type="nucleotide sequence ID" value="NZ_JBANBB010000001.1"/>
</dbReference>
<feature type="transmembrane region" description="Helical" evidence="2">
    <location>
        <begin position="371"/>
        <end position="403"/>
    </location>
</feature>
<evidence type="ECO:0000313" key="4">
    <source>
        <dbReference type="Proteomes" id="UP001373159"/>
    </source>
</evidence>
<dbReference type="Proteomes" id="UP001373159">
    <property type="component" value="Unassembled WGS sequence"/>
</dbReference>
<keyword evidence="2" id="KW-0812">Transmembrane</keyword>
<dbReference type="PANTHER" id="PTHR11328">
    <property type="entry name" value="MAJOR FACILITATOR SUPERFAMILY DOMAIN-CONTAINING PROTEIN"/>
    <property type="match status" value="1"/>
</dbReference>
<evidence type="ECO:0000256" key="1">
    <source>
        <dbReference type="SAM" id="MobiDB-lite"/>
    </source>
</evidence>
<dbReference type="InterPro" id="IPR039672">
    <property type="entry name" value="MFS_2"/>
</dbReference>
<keyword evidence="2" id="KW-0472">Membrane</keyword>
<sequence>MPSASIERSKGTGEGPSSFPYRVPGQGGPIRFRDAVGFGAGDFYGGGNQVINASYVALFWTRFCGLNIQTAQGILGSAAFVSALAALCFGAFGDGLFRHRLGRRFGRRHLILAVSCPLILFGILLWVPGLPAWAYLAVFMIWIVTTQLFQTAYGALPNEMTEDYQDRTLLTTTRLFISTLSCTLIPLVASGVLALLGEGRALSYQVFGMGFTLLFCLAVFHTWRTTWELTPSQAGYGQDGQTAAGGNPEGHGRPALTWWRHLARMGREYLSTLRIATFRRHLAIYLLVQMSMDAFGGTFMFFVLFDWDRSATFGSLMLSSVFISLPLMPLFGKAVNTIGPKRLYAINFAGCLTGVAWLTASWLLAGHLKDPAWTIFTVLGCLFFFAFKSLCGFIPWSVFPLIADVDQIITGKNRSATFGGLQSCLRQICSGVVTTSIGLILAASGFDASRPSQPRGAQLTLAALLLGWFALNMSICWVISRRLDIDRRTDGILAAETSRLRAGGSKADVDPETRAVVEDLTGLPYSAVESYEKG</sequence>
<organism evidence="3 4">
    <name type="scientific">Bifidobacterium favimelis</name>
    <dbReference type="NCBI Taxonomy" id="3122979"/>
    <lineage>
        <taxon>Bacteria</taxon>
        <taxon>Bacillati</taxon>
        <taxon>Actinomycetota</taxon>
        <taxon>Actinomycetes</taxon>
        <taxon>Bifidobacteriales</taxon>
        <taxon>Bifidobacteriaceae</taxon>
        <taxon>Bifidobacterium</taxon>
    </lineage>
</organism>
<feature type="transmembrane region" description="Helical" evidence="2">
    <location>
        <begin position="424"/>
        <end position="446"/>
    </location>
</feature>